<dbReference type="InterPro" id="IPR038120">
    <property type="entry name" value="Rpb1_funnel_sf"/>
</dbReference>
<dbReference type="Gene3D" id="1.10.132.30">
    <property type="match status" value="1"/>
</dbReference>
<dbReference type="Pfam" id="PF04998">
    <property type="entry name" value="RNA_pol_Rpb1_5"/>
    <property type="match status" value="1"/>
</dbReference>
<evidence type="ECO:0000256" key="5">
    <source>
        <dbReference type="ARBA" id="ARBA00023163"/>
    </source>
</evidence>
<comment type="subunit">
    <text evidence="7">The RNAP catalytic core consists of 2 alpha, 1 beta, 1 beta' and 1 omega subunit. When a sigma factor is associated with the core the holoenzyme is formed, which can initiate transcription.</text>
</comment>
<reference evidence="10 11" key="1">
    <citation type="journal article" date="2016" name="Nat. Commun.">
        <title>Thousands of microbial genomes shed light on interconnected biogeochemical processes in an aquifer system.</title>
        <authorList>
            <person name="Anantharaman K."/>
            <person name="Brown C.T."/>
            <person name="Hug L.A."/>
            <person name="Sharon I."/>
            <person name="Castelle C.J."/>
            <person name="Probst A.J."/>
            <person name="Thomas B.C."/>
            <person name="Singh A."/>
            <person name="Wilkins M.J."/>
            <person name="Karaoz U."/>
            <person name="Brodie E.L."/>
            <person name="Williams K.H."/>
            <person name="Hubbard S.S."/>
            <person name="Banfield J.F."/>
        </authorList>
    </citation>
    <scope>NUCLEOTIDE SEQUENCE [LARGE SCALE GENOMIC DNA]</scope>
</reference>
<dbReference type="InterPro" id="IPR006592">
    <property type="entry name" value="RNA_pol_N"/>
</dbReference>
<protein>
    <recommendedName>
        <fullName evidence="7">DNA-directed RNA polymerase subunit beta'</fullName>
        <shortName evidence="7">RNAP subunit beta'</shortName>
        <ecNumber evidence="7">2.7.7.6</ecNumber>
    </recommendedName>
    <alternativeName>
        <fullName evidence="7">RNA polymerase subunit beta'</fullName>
    </alternativeName>
    <alternativeName>
        <fullName evidence="7">Transcriptase subunit beta'</fullName>
    </alternativeName>
</protein>
<dbReference type="InterPro" id="IPR007066">
    <property type="entry name" value="RNA_pol_Rpb1_3"/>
</dbReference>
<accession>A0A1F5NR26</accession>
<dbReference type="Pfam" id="PF04997">
    <property type="entry name" value="RNA_pol_Rpb1_1"/>
    <property type="match status" value="1"/>
</dbReference>
<keyword evidence="7" id="KW-0460">Magnesium</keyword>
<dbReference type="GO" id="GO:0000428">
    <property type="term" value="C:DNA-directed RNA polymerase complex"/>
    <property type="evidence" value="ECO:0007669"/>
    <property type="project" value="UniProtKB-KW"/>
</dbReference>
<dbReference type="Gene3D" id="1.10.274.100">
    <property type="entry name" value="RNA polymerase Rpb1, domain 3"/>
    <property type="match status" value="2"/>
</dbReference>
<dbReference type="InterPro" id="IPR044893">
    <property type="entry name" value="RNA_pol_Rpb1_clamp_domain"/>
</dbReference>
<dbReference type="Pfam" id="PF04983">
    <property type="entry name" value="RNA_pol_Rpb1_3"/>
    <property type="match status" value="1"/>
</dbReference>
<feature type="binding site" evidence="7">
    <location>
        <position position="521"/>
    </location>
    <ligand>
        <name>Mg(2+)</name>
        <dbReference type="ChEBI" id="CHEBI:18420"/>
    </ligand>
</feature>
<feature type="binding site" evidence="7">
    <location>
        <position position="925"/>
    </location>
    <ligand>
        <name>Zn(2+)</name>
        <dbReference type="ChEBI" id="CHEBI:29105"/>
        <label>2</label>
    </ligand>
</feature>
<keyword evidence="7" id="KW-0862">Zinc</keyword>
<feature type="binding site" evidence="7">
    <location>
        <position position="517"/>
    </location>
    <ligand>
        <name>Mg(2+)</name>
        <dbReference type="ChEBI" id="CHEBI:18420"/>
    </ligand>
</feature>
<evidence type="ECO:0000256" key="7">
    <source>
        <dbReference type="HAMAP-Rule" id="MF_01322"/>
    </source>
</evidence>
<dbReference type="Proteomes" id="UP000176233">
    <property type="component" value="Unassembled WGS sequence"/>
</dbReference>
<dbReference type="Gene3D" id="2.40.40.20">
    <property type="match status" value="1"/>
</dbReference>
<evidence type="ECO:0000256" key="8">
    <source>
        <dbReference type="RuleBase" id="RU004279"/>
    </source>
</evidence>
<dbReference type="GO" id="GO:0006351">
    <property type="term" value="P:DNA-templated transcription"/>
    <property type="evidence" value="ECO:0007669"/>
    <property type="project" value="UniProtKB-UniRule"/>
</dbReference>
<proteinExistence type="inferred from homology"/>
<keyword evidence="5 7" id="KW-0804">Transcription</keyword>
<evidence type="ECO:0000313" key="10">
    <source>
        <dbReference type="EMBL" id="OGE80004.1"/>
    </source>
</evidence>
<dbReference type="InterPro" id="IPR007081">
    <property type="entry name" value="RNA_pol_Rpb1_5"/>
</dbReference>
<dbReference type="Gene3D" id="1.10.1790.20">
    <property type="match status" value="1"/>
</dbReference>
<evidence type="ECO:0000256" key="6">
    <source>
        <dbReference type="ARBA" id="ARBA00048552"/>
    </source>
</evidence>
<keyword evidence="1 7" id="KW-0240">DNA-directed RNA polymerase</keyword>
<dbReference type="Pfam" id="PF00623">
    <property type="entry name" value="RNA_pol_Rpb1_2"/>
    <property type="match status" value="1"/>
</dbReference>
<name>A0A1F5NR26_9BACT</name>
<dbReference type="Gene3D" id="1.10.150.390">
    <property type="match status" value="1"/>
</dbReference>
<dbReference type="GO" id="GO:0000287">
    <property type="term" value="F:magnesium ion binding"/>
    <property type="evidence" value="ECO:0007669"/>
    <property type="project" value="UniProtKB-UniRule"/>
</dbReference>
<dbReference type="GO" id="GO:0003899">
    <property type="term" value="F:DNA-directed RNA polymerase activity"/>
    <property type="evidence" value="ECO:0007669"/>
    <property type="project" value="UniProtKB-UniRule"/>
</dbReference>
<dbReference type="SMART" id="SM00663">
    <property type="entry name" value="RPOLA_N"/>
    <property type="match status" value="1"/>
</dbReference>
<gene>
    <name evidence="7" type="primary">rpoC</name>
    <name evidence="10" type="ORF">A2660_02835</name>
</gene>
<feature type="binding site" evidence="7">
    <location>
        <position position="61"/>
    </location>
    <ligand>
        <name>Zn(2+)</name>
        <dbReference type="ChEBI" id="CHEBI:29105"/>
        <label>1</label>
    </ligand>
</feature>
<organism evidence="10 11">
    <name type="scientific">Candidatus Doudnabacteria bacterium RIFCSPHIGHO2_01_FULL_45_18</name>
    <dbReference type="NCBI Taxonomy" id="1817823"/>
    <lineage>
        <taxon>Bacteria</taxon>
        <taxon>Candidatus Doudnaibacteriota</taxon>
    </lineage>
</organism>
<dbReference type="HAMAP" id="MF_01322">
    <property type="entry name" value="RNApol_bact_RpoC"/>
    <property type="match status" value="1"/>
</dbReference>
<dbReference type="InterPro" id="IPR000722">
    <property type="entry name" value="RNA_pol_asu"/>
</dbReference>
<comment type="cofactor">
    <cofactor evidence="7">
        <name>Zn(2+)</name>
        <dbReference type="ChEBI" id="CHEBI:29105"/>
    </cofactor>
    <text evidence="7">Binds 2 Zn(2+) ions per subunit.</text>
</comment>
<dbReference type="Gene3D" id="1.10.40.90">
    <property type="match status" value="1"/>
</dbReference>
<feature type="binding site" evidence="7">
    <location>
        <position position="928"/>
    </location>
    <ligand>
        <name>Zn(2+)</name>
        <dbReference type="ChEBI" id="CHEBI:29105"/>
        <label>2</label>
    </ligand>
</feature>
<comment type="similarity">
    <text evidence="7 8">Belongs to the RNA polymerase beta' chain family.</text>
</comment>
<keyword evidence="4 7" id="KW-0479">Metal-binding</keyword>
<dbReference type="EC" id="2.7.7.6" evidence="7"/>
<evidence type="ECO:0000256" key="4">
    <source>
        <dbReference type="ARBA" id="ARBA00022723"/>
    </source>
</evidence>
<feature type="binding site" evidence="7">
    <location>
        <position position="76"/>
    </location>
    <ligand>
        <name>Zn(2+)</name>
        <dbReference type="ChEBI" id="CHEBI:29105"/>
        <label>1</label>
    </ligand>
</feature>
<comment type="function">
    <text evidence="7 8">DNA-dependent RNA polymerase catalyzes the transcription of DNA into RNA using the four ribonucleoside triphosphates as substrates.</text>
</comment>
<evidence type="ECO:0000256" key="1">
    <source>
        <dbReference type="ARBA" id="ARBA00022478"/>
    </source>
</evidence>
<evidence type="ECO:0000313" key="11">
    <source>
        <dbReference type="Proteomes" id="UP000176233"/>
    </source>
</evidence>
<dbReference type="NCBIfam" id="TIGR02386">
    <property type="entry name" value="rpoC_TIGR"/>
    <property type="match status" value="1"/>
</dbReference>
<sequence>MLQQTEEFKAVRLRLASPADILNWSYGEVTKPETINYRTQRPEKDGLFDEKIFGPIKDWECYCGKYKRIRYKGIVCDKCGVEVTRASVRRERMGHIKLAAPVAHIWFLRGVPSRLGLILDLSVQELEKVVYFASYIITSVDEDARAQTTEQIEREFKAKRREIDSRYENLVKQNNSSDPETVRVRDMWGKEVEHLESIRDLARSELKSIKKYQIISELEYRDLSLKYGPVFAAGIGAAAITQLVEEIDLEKLFTQLHEEIVIAEGVYKRKLIKRLKLVKSMIKAAIRPEWMIINNLPVIPPDLRPMVQLDGGRFAASDLNDLYRRVINRNNRLKKLLEIGAPEVITRNEKRMLQEAVDALIDNSIRHGKEVTASTGQKRKLRSLADMLKGKQGRFRQNLLGKRVDYSGRSVIVGGPSLKLHQCGLPKKMALELFKPFVTSKLIQREYAHNVRSANRLIEQGATVVYDILEEVTKGHYVLLNRAPTLHRLGFQAFLPVLIEGKAIQIHPLVCPAFNADFDGDQMAVHVSLTAPAQEEARNIMLSAKNLLKPASGEPIMGPNQDMVLGCYWLTRIHPKEKGEGKFFGSADEALLAYLSEIISLKAKISVRLDESWGNKQRLETCVGRIIFNQVLPEGMRFNNDVMDKKRLQQVVQVCYRDYGIERTAQLLDDIKGVGFHYVTKSGISWGMDDLKVPEIKKELLVKADEEVLKTLEQYQQGLLTAQERYNRVIEIWAEVRDKVTEAITTTLDEYGTVYQMVNSGARGSVSQVAQMAGMKGLVTNPAGEVIELPARDSFKEGLNILEYFISTHGSRKGMTDTALRTADAGYLTRRLVDVAQDIVINADDCEIDSGRVITRVSSEALGRPLARRIFGRVLASDVKDAKSLVVAKAGSMIDEKLAQEIDKSTAAEAEVRTVLRCTLTRGVCAKCYGYDLGFNKPVELGAAVGIVAAQAIGEPGTQLTMRTFHTGGVAGLDITQGLPRVEELLEAREPKGQALISEIDGFVTNIKATNKETTIRVETKDVVKDEYLLPGGKLQLTDGEKVNEGDPLFTNIKGVIVKAKAAGIVKLGKDKLTVVREGENFKEYTVPSGYSVIVKEKSLITKGQPLTEGNLNLHQVFALKGIEACQDYIIKDVQEIYSSQGQNVNEKHIEIIVRQMFSKVRITEPGDTDTLVGDLIDKSRLKLSNAKVAAKGRKAEVEQLLMGITKSSLNTESFLAAASFQETTRVLIEAAITAKTDYLRGLKENVIIGKLIPAGTGYRAEALGEKEAAEVADNL</sequence>
<feature type="binding site" evidence="7">
    <location>
        <position position="63"/>
    </location>
    <ligand>
        <name>Zn(2+)</name>
        <dbReference type="ChEBI" id="CHEBI:29105"/>
        <label>1</label>
    </ligand>
</feature>
<dbReference type="Pfam" id="PF05000">
    <property type="entry name" value="RNA_pol_Rpb1_4"/>
    <property type="match status" value="1"/>
</dbReference>
<dbReference type="CDD" id="cd02655">
    <property type="entry name" value="RNAP_beta'_C"/>
    <property type="match status" value="1"/>
</dbReference>
<dbReference type="InterPro" id="IPR007083">
    <property type="entry name" value="RNA_pol_Rpb1_4"/>
</dbReference>
<dbReference type="Gene3D" id="4.10.860.120">
    <property type="entry name" value="RNA polymerase II, clamp domain"/>
    <property type="match status" value="1"/>
</dbReference>
<comment type="catalytic activity">
    <reaction evidence="6 7 8">
        <text>RNA(n) + a ribonucleoside 5'-triphosphate = RNA(n+1) + diphosphate</text>
        <dbReference type="Rhea" id="RHEA:21248"/>
        <dbReference type="Rhea" id="RHEA-COMP:14527"/>
        <dbReference type="Rhea" id="RHEA-COMP:17342"/>
        <dbReference type="ChEBI" id="CHEBI:33019"/>
        <dbReference type="ChEBI" id="CHEBI:61557"/>
        <dbReference type="ChEBI" id="CHEBI:140395"/>
        <dbReference type="EC" id="2.7.7.6"/>
    </reaction>
</comment>
<feature type="binding site" evidence="7">
    <location>
        <position position="846"/>
    </location>
    <ligand>
        <name>Zn(2+)</name>
        <dbReference type="ChEBI" id="CHEBI:29105"/>
        <label>2</label>
    </ligand>
</feature>
<feature type="binding site" evidence="7">
    <location>
        <position position="79"/>
    </location>
    <ligand>
        <name>Zn(2+)</name>
        <dbReference type="ChEBI" id="CHEBI:29105"/>
        <label>1</label>
    </ligand>
</feature>
<dbReference type="InterPro" id="IPR045867">
    <property type="entry name" value="DNA-dir_RpoC_beta_prime"/>
</dbReference>
<dbReference type="AlphaFoldDB" id="A0A1F5NR26"/>
<comment type="cofactor">
    <cofactor evidence="7">
        <name>Mg(2+)</name>
        <dbReference type="ChEBI" id="CHEBI:18420"/>
    </cofactor>
    <text evidence="7">Binds 1 Mg(2+) ion per subunit.</text>
</comment>
<dbReference type="GO" id="GO:0003677">
    <property type="term" value="F:DNA binding"/>
    <property type="evidence" value="ECO:0007669"/>
    <property type="project" value="UniProtKB-UniRule"/>
</dbReference>
<feature type="domain" description="RNA polymerase N-terminal" evidence="9">
    <location>
        <begin position="289"/>
        <end position="571"/>
    </location>
</feature>
<dbReference type="EMBL" id="MFEJ01000023">
    <property type="protein sequence ID" value="OGE80004.1"/>
    <property type="molecule type" value="Genomic_DNA"/>
</dbReference>
<dbReference type="CDD" id="cd01609">
    <property type="entry name" value="RNAP_beta'_N"/>
    <property type="match status" value="1"/>
</dbReference>
<dbReference type="InterPro" id="IPR042102">
    <property type="entry name" value="RNA_pol_Rpb1_3_sf"/>
</dbReference>
<dbReference type="InterPro" id="IPR007080">
    <property type="entry name" value="RNA_pol_Rpb1_1"/>
</dbReference>
<keyword evidence="3 7" id="KW-0548">Nucleotidyltransferase</keyword>
<dbReference type="PANTHER" id="PTHR19376:SF54">
    <property type="entry name" value="DNA-DIRECTED RNA POLYMERASE SUBUNIT BETA"/>
    <property type="match status" value="1"/>
</dbReference>
<dbReference type="PANTHER" id="PTHR19376">
    <property type="entry name" value="DNA-DIRECTED RNA POLYMERASE"/>
    <property type="match status" value="1"/>
</dbReference>
<feature type="binding site" evidence="7">
    <location>
        <position position="519"/>
    </location>
    <ligand>
        <name>Mg(2+)</name>
        <dbReference type="ChEBI" id="CHEBI:18420"/>
    </ligand>
</feature>
<evidence type="ECO:0000259" key="9">
    <source>
        <dbReference type="SMART" id="SM00663"/>
    </source>
</evidence>
<dbReference type="GO" id="GO:0008270">
    <property type="term" value="F:zinc ion binding"/>
    <property type="evidence" value="ECO:0007669"/>
    <property type="project" value="UniProtKB-UniRule"/>
</dbReference>
<dbReference type="InterPro" id="IPR012754">
    <property type="entry name" value="DNA-dir_RpoC_beta_prime_bact"/>
</dbReference>
<keyword evidence="2 7" id="KW-0808">Transferase</keyword>
<comment type="caution">
    <text evidence="10">The sequence shown here is derived from an EMBL/GenBank/DDBJ whole genome shotgun (WGS) entry which is preliminary data.</text>
</comment>
<dbReference type="SUPFAM" id="SSF64484">
    <property type="entry name" value="beta and beta-prime subunits of DNA dependent RNA-polymerase"/>
    <property type="match status" value="1"/>
</dbReference>
<feature type="binding site" evidence="7">
    <location>
        <position position="918"/>
    </location>
    <ligand>
        <name>Zn(2+)</name>
        <dbReference type="ChEBI" id="CHEBI:29105"/>
        <label>2</label>
    </ligand>
</feature>
<evidence type="ECO:0000256" key="3">
    <source>
        <dbReference type="ARBA" id="ARBA00022695"/>
    </source>
</evidence>
<evidence type="ECO:0000256" key="2">
    <source>
        <dbReference type="ARBA" id="ARBA00022679"/>
    </source>
</evidence>
<dbReference type="Gene3D" id="2.40.50.100">
    <property type="match status" value="2"/>
</dbReference>